<dbReference type="PANTHER" id="PTHR43441">
    <property type="entry name" value="RIBOSOMAL-PROTEIN-SERINE ACETYLTRANSFERASE"/>
    <property type="match status" value="1"/>
</dbReference>
<dbReference type="RefSeq" id="WP_271433840.1">
    <property type="nucleotide sequence ID" value="NZ_JAQIOY010000009.1"/>
</dbReference>
<dbReference type="EMBL" id="JAQIOY010000009">
    <property type="protein sequence ID" value="MDA7426489.1"/>
    <property type="molecule type" value="Genomic_DNA"/>
</dbReference>
<dbReference type="Gene3D" id="3.40.630.30">
    <property type="match status" value="1"/>
</dbReference>
<evidence type="ECO:0000259" key="1">
    <source>
        <dbReference type="PROSITE" id="PS51186"/>
    </source>
</evidence>
<gene>
    <name evidence="2" type="ORF">PFY00_17270</name>
</gene>
<proteinExistence type="predicted"/>
<accession>A0ABT4XX09</accession>
<dbReference type="InterPro" id="IPR051908">
    <property type="entry name" value="Ribosomal_N-acetyltransferase"/>
</dbReference>
<organism evidence="2 3">
    <name type="scientific">Thalassococcus lentus</name>
    <dbReference type="NCBI Taxonomy" id="1210524"/>
    <lineage>
        <taxon>Bacteria</taxon>
        <taxon>Pseudomonadati</taxon>
        <taxon>Pseudomonadota</taxon>
        <taxon>Alphaproteobacteria</taxon>
        <taxon>Rhodobacterales</taxon>
        <taxon>Roseobacteraceae</taxon>
        <taxon>Thalassococcus</taxon>
    </lineage>
</organism>
<dbReference type="SUPFAM" id="SSF55729">
    <property type="entry name" value="Acyl-CoA N-acyltransferases (Nat)"/>
    <property type="match status" value="1"/>
</dbReference>
<dbReference type="PANTHER" id="PTHR43441:SF2">
    <property type="entry name" value="FAMILY ACETYLTRANSFERASE, PUTATIVE (AFU_ORTHOLOGUE AFUA_7G00850)-RELATED"/>
    <property type="match status" value="1"/>
</dbReference>
<evidence type="ECO:0000313" key="3">
    <source>
        <dbReference type="Proteomes" id="UP001210720"/>
    </source>
</evidence>
<keyword evidence="3" id="KW-1185">Reference proteome</keyword>
<dbReference type="PROSITE" id="PS51186">
    <property type="entry name" value="GNAT"/>
    <property type="match status" value="1"/>
</dbReference>
<sequence>MSDHRLNEYGQPIGLPVSLELPRPAPPHTTLRGRLVELVAMHSSHAPGFYECFTDPAGWTYLGEDVPFESIQHAQEWTDARVPSHDPLFYTVLQAGKPVGFCSFLRIAPGNGVIEIGYIHFSPVIQGTPAATEAQYLMMRHVFDDLGYRRYEWKCDALNAPSRTAAQRLGFTFEGIFRQAVVYKGRNRDTAWFSILDSEWPAIKARFETWLSPDNFDHNGQQKSRLQNCAGKPG</sequence>
<dbReference type="InterPro" id="IPR000182">
    <property type="entry name" value="GNAT_dom"/>
</dbReference>
<protein>
    <submittedName>
        <fullName evidence="2">GNAT family protein</fullName>
    </submittedName>
</protein>
<dbReference type="Pfam" id="PF13302">
    <property type="entry name" value="Acetyltransf_3"/>
    <property type="match status" value="1"/>
</dbReference>
<name>A0ABT4XX09_9RHOB</name>
<comment type="caution">
    <text evidence="2">The sequence shown here is derived from an EMBL/GenBank/DDBJ whole genome shotgun (WGS) entry which is preliminary data.</text>
</comment>
<feature type="domain" description="N-acetyltransferase" evidence="1">
    <location>
        <begin position="36"/>
        <end position="189"/>
    </location>
</feature>
<reference evidence="2 3" key="1">
    <citation type="submission" date="2023-01" db="EMBL/GenBank/DDBJ databases">
        <title>Thalassococcus onchidii sp. nov., isolated from a marine invertebrate from the South China Sea.</title>
        <authorList>
            <person name="Xu S."/>
            <person name="Liu Z."/>
            <person name="Xu Y."/>
        </authorList>
    </citation>
    <scope>NUCLEOTIDE SEQUENCE [LARGE SCALE GENOMIC DNA]</scope>
    <source>
        <strain evidence="2 3">KCTC 32084</strain>
    </source>
</reference>
<dbReference type="Proteomes" id="UP001210720">
    <property type="component" value="Unassembled WGS sequence"/>
</dbReference>
<evidence type="ECO:0000313" key="2">
    <source>
        <dbReference type="EMBL" id="MDA7426489.1"/>
    </source>
</evidence>
<dbReference type="InterPro" id="IPR016181">
    <property type="entry name" value="Acyl_CoA_acyltransferase"/>
</dbReference>